<dbReference type="EMBL" id="JAEQND010000022">
    <property type="protein sequence ID" value="MBL0428725.1"/>
    <property type="molecule type" value="Genomic_DNA"/>
</dbReference>
<keyword evidence="1" id="KW-1133">Transmembrane helix</keyword>
<keyword evidence="1" id="KW-0472">Membrane</keyword>
<evidence type="ECO:0000313" key="3">
    <source>
        <dbReference type="Proteomes" id="UP000622707"/>
    </source>
</evidence>
<reference evidence="2 3" key="1">
    <citation type="journal article" date="2017" name="Int. J. Syst. Evol. Microbiol.">
        <title>Ramlibacter alkalitolerans sp. nov., alkali-tolerant bacterium isolated from soil of ginseng.</title>
        <authorList>
            <person name="Lee D.H."/>
            <person name="Cha C.J."/>
        </authorList>
    </citation>
    <scope>NUCLEOTIDE SEQUENCE [LARGE SCALE GENOMIC DNA]</scope>
    <source>
        <strain evidence="2 3">KACC 19305</strain>
    </source>
</reference>
<feature type="transmembrane region" description="Helical" evidence="1">
    <location>
        <begin position="37"/>
        <end position="57"/>
    </location>
</feature>
<dbReference type="RefSeq" id="WP_201693365.1">
    <property type="nucleotide sequence ID" value="NZ_JAEQND010000022.1"/>
</dbReference>
<evidence type="ECO:0000256" key="1">
    <source>
        <dbReference type="SAM" id="Phobius"/>
    </source>
</evidence>
<comment type="caution">
    <text evidence="2">The sequence shown here is derived from an EMBL/GenBank/DDBJ whole genome shotgun (WGS) entry which is preliminary data.</text>
</comment>
<proteinExistence type="predicted"/>
<keyword evidence="3" id="KW-1185">Reference proteome</keyword>
<accession>A0ABS1JWM9</accession>
<sequence>MTLISFTAALVVTAALGVAFRATRGIGIGAVAALCFLYPWLSVVVLILAGALAFYLLGGR</sequence>
<evidence type="ECO:0000313" key="2">
    <source>
        <dbReference type="EMBL" id="MBL0428725.1"/>
    </source>
</evidence>
<gene>
    <name evidence="2" type="ORF">JI746_26715</name>
</gene>
<organism evidence="2 3">
    <name type="scientific">Ramlibacter alkalitolerans</name>
    <dbReference type="NCBI Taxonomy" id="2039631"/>
    <lineage>
        <taxon>Bacteria</taxon>
        <taxon>Pseudomonadati</taxon>
        <taxon>Pseudomonadota</taxon>
        <taxon>Betaproteobacteria</taxon>
        <taxon>Burkholderiales</taxon>
        <taxon>Comamonadaceae</taxon>
        <taxon>Ramlibacter</taxon>
    </lineage>
</organism>
<keyword evidence="1" id="KW-0812">Transmembrane</keyword>
<protein>
    <recommendedName>
        <fullName evidence="4">Amino acid transporter</fullName>
    </recommendedName>
</protein>
<name>A0ABS1JWM9_9BURK</name>
<dbReference type="Proteomes" id="UP000622707">
    <property type="component" value="Unassembled WGS sequence"/>
</dbReference>
<evidence type="ECO:0008006" key="4">
    <source>
        <dbReference type="Google" id="ProtNLM"/>
    </source>
</evidence>